<dbReference type="PANTHER" id="PTHR30006:SF24">
    <property type="entry name" value="SLL0237 PROTEIN"/>
    <property type="match status" value="1"/>
</dbReference>
<dbReference type="EMBL" id="CP136862">
    <property type="protein sequence ID" value="WOJ91204.1"/>
    <property type="molecule type" value="Genomic_DNA"/>
</dbReference>
<dbReference type="Proteomes" id="UP001626536">
    <property type="component" value="Chromosome"/>
</dbReference>
<dbReference type="InterPro" id="IPR026045">
    <property type="entry name" value="Ferric-bd"/>
</dbReference>
<evidence type="ECO:0000256" key="1">
    <source>
        <dbReference type="ARBA" id="ARBA00022729"/>
    </source>
</evidence>
<name>A0ABZ0HXS7_9HYPH</name>
<reference evidence="3 4" key="1">
    <citation type="submission" date="2023-10" db="EMBL/GenBank/DDBJ databases">
        <title>Novel methanotroph of the genus Methylocapsa from a subarctic wetland.</title>
        <authorList>
            <person name="Belova S.E."/>
            <person name="Oshkin I.Y."/>
            <person name="Miroshnikov K."/>
            <person name="Dedysh S.N."/>
        </authorList>
    </citation>
    <scope>NUCLEOTIDE SEQUENCE [LARGE SCALE GENOMIC DNA]</scope>
    <source>
        <strain evidence="3 4">RX1</strain>
    </source>
</reference>
<keyword evidence="2" id="KW-0574">Periplasm</keyword>
<evidence type="ECO:0000313" key="3">
    <source>
        <dbReference type="EMBL" id="WOJ91204.1"/>
    </source>
</evidence>
<dbReference type="PANTHER" id="PTHR30006">
    <property type="entry name" value="THIAMINE-BINDING PERIPLASMIC PROTEIN-RELATED"/>
    <property type="match status" value="1"/>
</dbReference>
<dbReference type="Pfam" id="PF13416">
    <property type="entry name" value="SBP_bac_8"/>
    <property type="match status" value="1"/>
</dbReference>
<keyword evidence="4" id="KW-1185">Reference proteome</keyword>
<proteinExistence type="predicted"/>
<dbReference type="CDD" id="cd13518">
    <property type="entry name" value="PBP2_Fe3_thiamine_like"/>
    <property type="match status" value="1"/>
</dbReference>
<organism evidence="3 4">
    <name type="scientific">Methylocapsa polymorpha</name>
    <dbReference type="NCBI Taxonomy" id="3080828"/>
    <lineage>
        <taxon>Bacteria</taxon>
        <taxon>Pseudomonadati</taxon>
        <taxon>Pseudomonadota</taxon>
        <taxon>Alphaproteobacteria</taxon>
        <taxon>Hyphomicrobiales</taxon>
        <taxon>Beijerinckiaceae</taxon>
        <taxon>Methylocapsa</taxon>
    </lineage>
</organism>
<dbReference type="InterPro" id="IPR006059">
    <property type="entry name" value="SBP"/>
</dbReference>
<evidence type="ECO:0000256" key="2">
    <source>
        <dbReference type="ARBA" id="ARBA00022764"/>
    </source>
</evidence>
<dbReference type="Gene3D" id="3.40.190.10">
    <property type="entry name" value="Periplasmic binding protein-like II"/>
    <property type="match status" value="2"/>
</dbReference>
<accession>A0ABZ0HXS7</accession>
<keyword evidence="1" id="KW-0732">Signal</keyword>
<gene>
    <name evidence="3" type="ORF">RZS28_08025</name>
</gene>
<evidence type="ECO:0000313" key="4">
    <source>
        <dbReference type="Proteomes" id="UP001626536"/>
    </source>
</evidence>
<dbReference type="SUPFAM" id="SSF53850">
    <property type="entry name" value="Periplasmic binding protein-like II"/>
    <property type="match status" value="1"/>
</dbReference>
<dbReference type="PIRSF" id="PIRSF002825">
    <property type="entry name" value="CfbpA"/>
    <property type="match status" value="1"/>
</dbReference>
<dbReference type="RefSeq" id="WP_407340797.1">
    <property type="nucleotide sequence ID" value="NZ_CP136862.1"/>
</dbReference>
<protein>
    <submittedName>
        <fullName evidence="3">Extracellular solute-binding protein</fullName>
    </submittedName>
</protein>
<sequence>MKKIFWMAAAVLVVAAITLWRFYSPAGAPTVTIYVSHDEVFSEPILKDFEKETGVRVRAVYDTEETKSAGTMNRLIAEKNNPQADVYWANEPVRAEVLRQKGIAAAYVSPNAAGIPETFRDPNGYWTGFAARARVFIVRKGATPQPASITSYTDPEWRGKTVIANPLFGTTTTQIAALFVLWGDERARAFMQKVRDNAVKLSPSNGDSADFVARGEFTFSLVDSDDVVNRIQQGQPVELVYPDQGPDDIGCFIVPNAAVLIAGSPHPESGKKLIDYLLSKETERKLAFSDAAQIPLHRGVPPPPGLEPIASIKTMKANYFEIAAKLQAIQPFLKSWAEP</sequence>